<keyword evidence="5 8" id="KW-0812">Transmembrane</keyword>
<dbReference type="SUPFAM" id="SSF103481">
    <property type="entry name" value="Multidrug resistance efflux transporter EmrE"/>
    <property type="match status" value="2"/>
</dbReference>
<evidence type="ECO:0000256" key="1">
    <source>
        <dbReference type="ARBA" id="ARBA00004651"/>
    </source>
</evidence>
<name>A0A829Y686_9GAMM</name>
<accession>A0A829Y686</accession>
<evidence type="ECO:0000259" key="9">
    <source>
        <dbReference type="Pfam" id="PF00892"/>
    </source>
</evidence>
<gene>
    <name evidence="10" type="ORF">GCM10011487_01320</name>
</gene>
<comment type="caution">
    <text evidence="10">The sequence shown here is derived from an EMBL/GenBank/DDBJ whole genome shotgun (WGS) entry which is preliminary data.</text>
</comment>
<feature type="domain" description="EamA" evidence="9">
    <location>
        <begin position="20"/>
        <end position="156"/>
    </location>
</feature>
<dbReference type="InterPro" id="IPR037185">
    <property type="entry name" value="EmrE-like"/>
</dbReference>
<keyword evidence="7 8" id="KW-0472">Membrane</keyword>
<dbReference type="Proteomes" id="UP000445000">
    <property type="component" value="Unassembled WGS sequence"/>
</dbReference>
<comment type="subcellular location">
    <subcellularLocation>
        <location evidence="1">Cell membrane</location>
        <topology evidence="1">Multi-pass membrane protein</topology>
    </subcellularLocation>
</comment>
<feature type="transmembrane region" description="Helical" evidence="8">
    <location>
        <begin position="45"/>
        <end position="67"/>
    </location>
</feature>
<feature type="transmembrane region" description="Helical" evidence="8">
    <location>
        <begin position="163"/>
        <end position="179"/>
    </location>
</feature>
<keyword evidence="6 8" id="KW-1133">Transmembrane helix</keyword>
<feature type="transmembrane region" description="Helical" evidence="8">
    <location>
        <begin position="21"/>
        <end position="39"/>
    </location>
</feature>
<keyword evidence="11" id="KW-1185">Reference proteome</keyword>
<dbReference type="AlphaFoldDB" id="A0A829Y686"/>
<dbReference type="InterPro" id="IPR004626">
    <property type="entry name" value="RarD"/>
</dbReference>
<organism evidence="10 11">
    <name type="scientific">Steroidobacter agaridevorans</name>
    <dbReference type="NCBI Taxonomy" id="2695856"/>
    <lineage>
        <taxon>Bacteria</taxon>
        <taxon>Pseudomonadati</taxon>
        <taxon>Pseudomonadota</taxon>
        <taxon>Gammaproteobacteria</taxon>
        <taxon>Steroidobacterales</taxon>
        <taxon>Steroidobacteraceae</taxon>
        <taxon>Steroidobacter</taxon>
    </lineage>
</organism>
<dbReference type="InterPro" id="IPR000620">
    <property type="entry name" value="EamA_dom"/>
</dbReference>
<evidence type="ECO:0000256" key="4">
    <source>
        <dbReference type="ARBA" id="ARBA00022475"/>
    </source>
</evidence>
<dbReference type="Pfam" id="PF00892">
    <property type="entry name" value="EamA"/>
    <property type="match status" value="1"/>
</dbReference>
<comment type="similarity">
    <text evidence="2">Belongs to the EamA transporter family.</text>
</comment>
<protein>
    <submittedName>
        <fullName evidence="10">Membrane protein</fullName>
    </submittedName>
</protein>
<feature type="transmembrane region" description="Helical" evidence="8">
    <location>
        <begin position="88"/>
        <end position="109"/>
    </location>
</feature>
<reference evidence="11" key="1">
    <citation type="submission" date="2020-01" db="EMBL/GenBank/DDBJ databases">
        <title>'Steroidobacter agaridevorans' sp. nov., agar-degrading bacteria isolated from rhizosphere soils.</title>
        <authorList>
            <person name="Ikenaga M."/>
            <person name="Kataoka M."/>
            <person name="Murouchi A."/>
            <person name="Katsuragi S."/>
            <person name="Sakai M."/>
        </authorList>
    </citation>
    <scope>NUCLEOTIDE SEQUENCE [LARGE SCALE GENOMIC DNA]</scope>
    <source>
        <strain evidence="11">YU21-B</strain>
    </source>
</reference>
<evidence type="ECO:0000313" key="11">
    <source>
        <dbReference type="Proteomes" id="UP000445000"/>
    </source>
</evidence>
<dbReference type="RefSeq" id="WP_161810066.1">
    <property type="nucleotide sequence ID" value="NZ_BLJN01000001.1"/>
</dbReference>
<feature type="transmembrane region" description="Helical" evidence="8">
    <location>
        <begin position="256"/>
        <end position="277"/>
    </location>
</feature>
<evidence type="ECO:0000256" key="6">
    <source>
        <dbReference type="ARBA" id="ARBA00022989"/>
    </source>
</evidence>
<feature type="transmembrane region" description="Helical" evidence="8">
    <location>
        <begin position="115"/>
        <end position="133"/>
    </location>
</feature>
<evidence type="ECO:0000256" key="5">
    <source>
        <dbReference type="ARBA" id="ARBA00022692"/>
    </source>
</evidence>
<evidence type="ECO:0000256" key="2">
    <source>
        <dbReference type="ARBA" id="ARBA00007362"/>
    </source>
</evidence>
<keyword evidence="4" id="KW-1003">Cell membrane</keyword>
<evidence type="ECO:0000313" key="10">
    <source>
        <dbReference type="EMBL" id="GFE78132.1"/>
    </source>
</evidence>
<sequence length="307" mass="32936">MNDSSHVASATSAAQRIDGRGLSAAISAFLIWGLMPLYMKLLATIPVLQITAHRMLWGCLVGFGWLAARGDTHQTWSALSNPQVRLRLCASATFIAINWSIFMWGIATAHVVEISLGYFIGPLLNVALGVVCFRERLNRMQWLSVAIAAAGVLYLTWAAGRPPYVSIALALSFGLYGLVRKTANVEALPGFTGETLLLLPFAAGFVMWCELSGSGAMSQNSFETTLLLLLGGPLTAVPLVLFAVGARRIPLFTIGLLQYIAPSLQLACAVLVFGESFSGPRVVGFSMIWTALAVFALDGVLASRRRT</sequence>
<dbReference type="NCBIfam" id="TIGR00688">
    <property type="entry name" value="rarD"/>
    <property type="match status" value="1"/>
</dbReference>
<feature type="transmembrane region" description="Helical" evidence="8">
    <location>
        <begin position="140"/>
        <end position="157"/>
    </location>
</feature>
<feature type="transmembrane region" description="Helical" evidence="8">
    <location>
        <begin position="283"/>
        <end position="302"/>
    </location>
</feature>
<feature type="transmembrane region" description="Helical" evidence="8">
    <location>
        <begin position="191"/>
        <end position="213"/>
    </location>
</feature>
<evidence type="ECO:0000256" key="7">
    <source>
        <dbReference type="ARBA" id="ARBA00023136"/>
    </source>
</evidence>
<keyword evidence="3" id="KW-0813">Transport</keyword>
<evidence type="ECO:0000256" key="3">
    <source>
        <dbReference type="ARBA" id="ARBA00022448"/>
    </source>
</evidence>
<dbReference type="GO" id="GO:0005886">
    <property type="term" value="C:plasma membrane"/>
    <property type="evidence" value="ECO:0007669"/>
    <property type="project" value="UniProtKB-SubCell"/>
</dbReference>
<proteinExistence type="inferred from homology"/>
<feature type="transmembrane region" description="Helical" evidence="8">
    <location>
        <begin position="225"/>
        <end position="244"/>
    </location>
</feature>
<dbReference type="EMBL" id="BLJN01000001">
    <property type="protein sequence ID" value="GFE78132.1"/>
    <property type="molecule type" value="Genomic_DNA"/>
</dbReference>
<evidence type="ECO:0000256" key="8">
    <source>
        <dbReference type="SAM" id="Phobius"/>
    </source>
</evidence>